<dbReference type="SUPFAM" id="SSF54593">
    <property type="entry name" value="Glyoxalase/Bleomycin resistance protein/Dihydroxybiphenyl dioxygenase"/>
    <property type="match status" value="1"/>
</dbReference>
<dbReference type="PANTHER" id="PTHR34109:SF1">
    <property type="entry name" value="VOC DOMAIN-CONTAINING PROTEIN"/>
    <property type="match status" value="1"/>
</dbReference>
<dbReference type="AlphaFoldDB" id="Q1YU74"/>
<dbReference type="STRING" id="314287.GB2207_10246"/>
<dbReference type="Pfam" id="PF00903">
    <property type="entry name" value="Glyoxalase"/>
    <property type="match status" value="1"/>
</dbReference>
<dbReference type="CDD" id="cd07246">
    <property type="entry name" value="VOC_like"/>
    <property type="match status" value="1"/>
</dbReference>
<dbReference type="EMBL" id="AAPI01000001">
    <property type="protein sequence ID" value="EAS48184.1"/>
    <property type="molecule type" value="Genomic_DNA"/>
</dbReference>
<name>Q1YU74_9GAMM</name>
<evidence type="ECO:0000313" key="2">
    <source>
        <dbReference type="EMBL" id="EAS48184.1"/>
    </source>
</evidence>
<dbReference type="InterPro" id="IPR004360">
    <property type="entry name" value="Glyas_Fos-R_dOase_dom"/>
</dbReference>
<gene>
    <name evidence="2" type="ORF">GB2207_10246</name>
</gene>
<dbReference type="Gene3D" id="3.10.180.10">
    <property type="entry name" value="2,3-Dihydroxybiphenyl 1,2-Dioxygenase, domain 1"/>
    <property type="match status" value="1"/>
</dbReference>
<dbReference type="InterPro" id="IPR037523">
    <property type="entry name" value="VOC_core"/>
</dbReference>
<dbReference type="InterPro" id="IPR029068">
    <property type="entry name" value="Glyas_Bleomycin-R_OHBP_Dase"/>
</dbReference>
<feature type="domain" description="VOC" evidence="1">
    <location>
        <begin position="9"/>
        <end position="134"/>
    </location>
</feature>
<reference evidence="2 3" key="1">
    <citation type="submission" date="2006-03" db="EMBL/GenBank/DDBJ databases">
        <authorList>
            <person name="Giovannoni S.J."/>
            <person name="Cho J.-C."/>
            <person name="Ferriera S."/>
            <person name="Johnson J."/>
            <person name="Kravitz S."/>
            <person name="Halpern A."/>
            <person name="Remington K."/>
            <person name="Beeson K."/>
            <person name="Tran B."/>
            <person name="Rogers Y.-H."/>
            <person name="Friedman R."/>
            <person name="Venter J.C."/>
        </authorList>
    </citation>
    <scope>NUCLEOTIDE SEQUENCE [LARGE SCALE GENOMIC DNA]</scope>
    <source>
        <strain evidence="2 3">HTCC2207</strain>
    </source>
</reference>
<proteinExistence type="predicted"/>
<sequence length="152" mass="16365">MTAKPTPEGYHTATAYLSISGAKDAIEFYKLAFGATEVLRLSTPTGDIAHAEIKIGDSHIMLSEACSESPMPSPETLGGSTVAVHLYVDDVDAIFAQAIDAGALDINSVEDQFYGDRTGTLQDPFGHIWFVGTHKEDLSMEEIEKRAKALFA</sequence>
<dbReference type="OrthoDB" id="9795306at2"/>
<dbReference type="eggNOG" id="COG2764">
    <property type="taxonomic scope" value="Bacteria"/>
</dbReference>
<dbReference type="HOGENOM" id="CLU_046006_11_2_6"/>
<keyword evidence="3" id="KW-1185">Reference proteome</keyword>
<evidence type="ECO:0000259" key="1">
    <source>
        <dbReference type="PROSITE" id="PS51819"/>
    </source>
</evidence>
<dbReference type="PANTHER" id="PTHR34109">
    <property type="entry name" value="BNAUNNG04460D PROTEIN-RELATED"/>
    <property type="match status" value="1"/>
</dbReference>
<evidence type="ECO:0000313" key="3">
    <source>
        <dbReference type="Proteomes" id="UP000005555"/>
    </source>
</evidence>
<comment type="caution">
    <text evidence="2">The sequence shown here is derived from an EMBL/GenBank/DDBJ whole genome shotgun (WGS) entry which is preliminary data.</text>
</comment>
<dbReference type="Proteomes" id="UP000005555">
    <property type="component" value="Unassembled WGS sequence"/>
</dbReference>
<accession>Q1YU74</accession>
<dbReference type="PROSITE" id="PS51819">
    <property type="entry name" value="VOC"/>
    <property type="match status" value="1"/>
</dbReference>
<organism evidence="2 3">
    <name type="scientific">gamma proteobacterium HTCC2207</name>
    <dbReference type="NCBI Taxonomy" id="314287"/>
    <lineage>
        <taxon>Bacteria</taxon>
        <taxon>Pseudomonadati</taxon>
        <taxon>Pseudomonadota</taxon>
        <taxon>Gammaproteobacteria</taxon>
        <taxon>Cellvibrionales</taxon>
        <taxon>Porticoccaceae</taxon>
        <taxon>SAR92 clade</taxon>
    </lineage>
</organism>
<protein>
    <recommendedName>
        <fullName evidence="1">VOC domain-containing protein</fullName>
    </recommendedName>
</protein>